<organism evidence="1 2">
    <name type="scientific">Effrenium voratum</name>
    <dbReference type="NCBI Taxonomy" id="2562239"/>
    <lineage>
        <taxon>Eukaryota</taxon>
        <taxon>Sar</taxon>
        <taxon>Alveolata</taxon>
        <taxon>Dinophyceae</taxon>
        <taxon>Suessiales</taxon>
        <taxon>Symbiodiniaceae</taxon>
        <taxon>Effrenium</taxon>
    </lineage>
</organism>
<dbReference type="CDD" id="cd00377">
    <property type="entry name" value="ICL_PEPM"/>
    <property type="match status" value="1"/>
</dbReference>
<dbReference type="PANTHER" id="PTHR42905">
    <property type="entry name" value="PHOSPHOENOLPYRUVATE CARBOXYLASE"/>
    <property type="match status" value="1"/>
</dbReference>
<evidence type="ECO:0008006" key="3">
    <source>
        <dbReference type="Google" id="ProtNLM"/>
    </source>
</evidence>
<dbReference type="AlphaFoldDB" id="A0AA36IPN6"/>
<dbReference type="Proteomes" id="UP001178507">
    <property type="component" value="Unassembled WGS sequence"/>
</dbReference>
<sequence>MRELLAEDGIVVSPGVYDGYSVRMVEKMGFRTACTTGAGLANSRMGVPDVGIMGLTDNLEACRMMARSVSIPVMADADTGYGNAIAVYHTIERFEEAGLAGVNIEDQVSPKRCGHMTGKDVIDMREMARKIEAACDARKDDDFIVLARTDAIAVEGIEGAIRRARLYAAAGADLIFADAIGGEEQIKRLVDASPVPVSVNMGFGIRNRPTTPLIPVKRLEALGVKRVTLPRMLPAAALMAMENALSILKGAMESGEVADHPDLLYGIDDIWALMGQPEIKAMEQRYADLDAIALPEDRAAS</sequence>
<dbReference type="SUPFAM" id="SSF51621">
    <property type="entry name" value="Phosphoenolpyruvate/pyruvate domain"/>
    <property type="match status" value="1"/>
</dbReference>
<evidence type="ECO:0000313" key="2">
    <source>
        <dbReference type="Proteomes" id="UP001178507"/>
    </source>
</evidence>
<gene>
    <name evidence="1" type="ORF">EVOR1521_LOCUS16644</name>
</gene>
<evidence type="ECO:0000313" key="1">
    <source>
        <dbReference type="EMBL" id="CAJ1391380.1"/>
    </source>
</evidence>
<dbReference type="GO" id="GO:0016833">
    <property type="term" value="F:oxo-acid-lyase activity"/>
    <property type="evidence" value="ECO:0007669"/>
    <property type="project" value="UniProtKB-ARBA"/>
</dbReference>
<dbReference type="EMBL" id="CAUJNA010002223">
    <property type="protein sequence ID" value="CAJ1391380.1"/>
    <property type="molecule type" value="Genomic_DNA"/>
</dbReference>
<dbReference type="Gene3D" id="3.20.20.60">
    <property type="entry name" value="Phosphoenolpyruvate-binding domains"/>
    <property type="match status" value="1"/>
</dbReference>
<accession>A0AA36IPN6</accession>
<protein>
    <recommendedName>
        <fullName evidence="3">Carboxyvinyl-carboxyphosphonate phosphorylmutase</fullName>
    </recommendedName>
</protein>
<dbReference type="PROSITE" id="PS00161">
    <property type="entry name" value="ISOCITRATE_LYASE"/>
    <property type="match status" value="1"/>
</dbReference>
<dbReference type="InterPro" id="IPR018523">
    <property type="entry name" value="Isocitrate_lyase_ph_CS"/>
</dbReference>
<name>A0AA36IPN6_9DINO</name>
<proteinExistence type="predicted"/>
<reference evidence="1" key="1">
    <citation type="submission" date="2023-08" db="EMBL/GenBank/DDBJ databases">
        <authorList>
            <person name="Chen Y."/>
            <person name="Shah S."/>
            <person name="Dougan E. K."/>
            <person name="Thang M."/>
            <person name="Chan C."/>
        </authorList>
    </citation>
    <scope>NUCLEOTIDE SEQUENCE</scope>
</reference>
<dbReference type="PANTHER" id="PTHR42905:SF5">
    <property type="entry name" value="CARBOXYVINYL-CARBOXYPHOSPHONATE PHOSPHORYLMUTASE, CHLOROPLASTIC"/>
    <property type="match status" value="1"/>
</dbReference>
<keyword evidence="2" id="KW-1185">Reference proteome</keyword>
<dbReference type="InterPro" id="IPR039556">
    <property type="entry name" value="ICL/PEPM"/>
</dbReference>
<dbReference type="InterPro" id="IPR015813">
    <property type="entry name" value="Pyrv/PenolPyrv_kinase-like_dom"/>
</dbReference>
<comment type="caution">
    <text evidence="1">The sequence shown here is derived from an EMBL/GenBank/DDBJ whole genome shotgun (WGS) entry which is preliminary data.</text>
</comment>
<dbReference type="Pfam" id="PF13714">
    <property type="entry name" value="PEP_mutase"/>
    <property type="match status" value="1"/>
</dbReference>
<dbReference type="InterPro" id="IPR040442">
    <property type="entry name" value="Pyrv_kinase-like_dom_sf"/>
</dbReference>